<evidence type="ECO:0000313" key="4">
    <source>
        <dbReference type="Proteomes" id="UP000177187"/>
    </source>
</evidence>
<dbReference type="CDD" id="cd12797">
    <property type="entry name" value="M23_peptidase"/>
    <property type="match status" value="1"/>
</dbReference>
<evidence type="ECO:0000313" key="3">
    <source>
        <dbReference type="EMBL" id="OGD72511.1"/>
    </source>
</evidence>
<reference evidence="3 4" key="1">
    <citation type="journal article" date="2016" name="Nat. Commun.">
        <title>Thousands of microbial genomes shed light on interconnected biogeochemical processes in an aquifer system.</title>
        <authorList>
            <person name="Anantharaman K."/>
            <person name="Brown C.T."/>
            <person name="Hug L.A."/>
            <person name="Sharon I."/>
            <person name="Castelle C.J."/>
            <person name="Probst A.J."/>
            <person name="Thomas B.C."/>
            <person name="Singh A."/>
            <person name="Wilkins M.J."/>
            <person name="Karaoz U."/>
            <person name="Brodie E.L."/>
            <person name="Williams K.H."/>
            <person name="Hubbard S.S."/>
            <person name="Banfield J.F."/>
        </authorList>
    </citation>
    <scope>NUCLEOTIDE SEQUENCE [LARGE SCALE GENOMIC DNA]</scope>
</reference>
<dbReference type="PANTHER" id="PTHR21666:SF270">
    <property type="entry name" value="MUREIN HYDROLASE ACTIVATOR ENVC"/>
    <property type="match status" value="1"/>
</dbReference>
<accession>A0A1F5EYN0</accession>
<keyword evidence="1" id="KW-0175">Coiled coil</keyword>
<organism evidence="3 4">
    <name type="scientific">Candidatus Coatesbacteria bacterium RBG_13_66_14</name>
    <dbReference type="NCBI Taxonomy" id="1817816"/>
    <lineage>
        <taxon>Bacteria</taxon>
        <taxon>Candidatus Coatesiibacteriota</taxon>
    </lineage>
</organism>
<dbReference type="Gene3D" id="2.70.70.10">
    <property type="entry name" value="Glucose Permease (Domain IIA)"/>
    <property type="match status" value="1"/>
</dbReference>
<protein>
    <recommendedName>
        <fullName evidence="2">M23ase beta-sheet core domain-containing protein</fullName>
    </recommendedName>
</protein>
<dbReference type="Proteomes" id="UP000177187">
    <property type="component" value="Unassembled WGS sequence"/>
</dbReference>
<sequence length="402" mass="44823">MSKVGRLLPVISLALVGLTVLAGTALFAHRALAGVEDLRSELAAIEDDLRTQRQAREKVRRQELGILGELQLLQQRAEKGRANQRRLQKAQGTTAEAIAATQMEIDRLERQADERRDLLGRRLSLLYIIGRDGGSRFVFSAQDFSAMARRFLFLKAFAQQDRTIYDEILVSVREQELNKADLEVAMGTLERLEELAAEELALYESDLAEKQTLLEQVQRERSAYEAVIQEKEKAATRLQSKLDQLVAADASERAGREMSLAEIPDSDVYTADIPKLRIWPTDGTIIRYFGRVEDPRYGTTTKSDGIDIAAPEGRYFVSVLPGEVIYADWFQGYGKLLVVAHADGVHTLYAHAQELLVGVGERVEENQRLGTVGSTGSITEPALHFEIRKAGRAVDPLAYLAE</sequence>
<proteinExistence type="predicted"/>
<feature type="domain" description="M23ase beta-sheet core" evidence="2">
    <location>
        <begin position="302"/>
        <end position="396"/>
    </location>
</feature>
<feature type="coiled-coil region" evidence="1">
    <location>
        <begin position="172"/>
        <end position="248"/>
    </location>
</feature>
<comment type="caution">
    <text evidence="3">The sequence shown here is derived from an EMBL/GenBank/DDBJ whole genome shotgun (WGS) entry which is preliminary data.</text>
</comment>
<dbReference type="InterPro" id="IPR050570">
    <property type="entry name" value="Cell_wall_metabolism_enzyme"/>
</dbReference>
<dbReference type="SUPFAM" id="SSF51261">
    <property type="entry name" value="Duplicated hybrid motif"/>
    <property type="match status" value="1"/>
</dbReference>
<dbReference type="AlphaFoldDB" id="A0A1F5EYN0"/>
<evidence type="ECO:0000256" key="1">
    <source>
        <dbReference type="SAM" id="Coils"/>
    </source>
</evidence>
<evidence type="ECO:0000259" key="2">
    <source>
        <dbReference type="Pfam" id="PF01551"/>
    </source>
</evidence>
<name>A0A1F5EYN0_9BACT</name>
<dbReference type="STRING" id="1817816.A2Y64_03175"/>
<dbReference type="PANTHER" id="PTHR21666">
    <property type="entry name" value="PEPTIDASE-RELATED"/>
    <property type="match status" value="1"/>
</dbReference>
<gene>
    <name evidence="3" type="ORF">A2Y64_03175</name>
</gene>
<feature type="coiled-coil region" evidence="1">
    <location>
        <begin position="35"/>
        <end position="118"/>
    </location>
</feature>
<dbReference type="GO" id="GO:0004222">
    <property type="term" value="F:metalloendopeptidase activity"/>
    <property type="evidence" value="ECO:0007669"/>
    <property type="project" value="TreeGrafter"/>
</dbReference>
<dbReference type="Pfam" id="PF01551">
    <property type="entry name" value="Peptidase_M23"/>
    <property type="match status" value="1"/>
</dbReference>
<dbReference type="Gene3D" id="6.10.250.3150">
    <property type="match status" value="1"/>
</dbReference>
<dbReference type="InterPro" id="IPR011055">
    <property type="entry name" value="Dup_hybrid_motif"/>
</dbReference>
<dbReference type="InterPro" id="IPR016047">
    <property type="entry name" value="M23ase_b-sheet_dom"/>
</dbReference>
<dbReference type="EMBL" id="MFAF01000118">
    <property type="protein sequence ID" value="OGD72511.1"/>
    <property type="molecule type" value="Genomic_DNA"/>
</dbReference>